<evidence type="ECO:0000313" key="2">
    <source>
        <dbReference type="Proteomes" id="UP000614601"/>
    </source>
</evidence>
<evidence type="ECO:0000313" key="1">
    <source>
        <dbReference type="EMBL" id="CAD5225875.1"/>
    </source>
</evidence>
<gene>
    <name evidence="1" type="ORF">BOKJ2_LOCUS11796</name>
</gene>
<organism evidence="1 2">
    <name type="scientific">Bursaphelenchus okinawaensis</name>
    <dbReference type="NCBI Taxonomy" id="465554"/>
    <lineage>
        <taxon>Eukaryota</taxon>
        <taxon>Metazoa</taxon>
        <taxon>Ecdysozoa</taxon>
        <taxon>Nematoda</taxon>
        <taxon>Chromadorea</taxon>
        <taxon>Rhabditida</taxon>
        <taxon>Tylenchina</taxon>
        <taxon>Tylenchomorpha</taxon>
        <taxon>Aphelenchoidea</taxon>
        <taxon>Aphelenchoididae</taxon>
        <taxon>Bursaphelenchus</taxon>
    </lineage>
</organism>
<keyword evidence="2" id="KW-1185">Reference proteome</keyword>
<proteinExistence type="predicted"/>
<protein>
    <submittedName>
        <fullName evidence="1">Uncharacterized protein</fullName>
    </submittedName>
</protein>
<dbReference type="Proteomes" id="UP000614601">
    <property type="component" value="Unassembled WGS sequence"/>
</dbReference>
<dbReference type="AlphaFoldDB" id="A0A811LFD8"/>
<dbReference type="Proteomes" id="UP000783686">
    <property type="component" value="Unassembled WGS sequence"/>
</dbReference>
<dbReference type="EMBL" id="CAJFCW020000005">
    <property type="protein sequence ID" value="CAG9121411.1"/>
    <property type="molecule type" value="Genomic_DNA"/>
</dbReference>
<reference evidence="1" key="1">
    <citation type="submission" date="2020-09" db="EMBL/GenBank/DDBJ databases">
        <authorList>
            <person name="Kikuchi T."/>
        </authorList>
    </citation>
    <scope>NUCLEOTIDE SEQUENCE</scope>
    <source>
        <strain evidence="1">SH1</strain>
    </source>
</reference>
<comment type="caution">
    <text evidence="1">The sequence shown here is derived from an EMBL/GenBank/DDBJ whole genome shotgun (WGS) entry which is preliminary data.</text>
</comment>
<dbReference type="EMBL" id="CAJFDH010000005">
    <property type="protein sequence ID" value="CAD5225875.1"/>
    <property type="molecule type" value="Genomic_DNA"/>
</dbReference>
<sequence>MNLVYCRIYPDFWQRMLQYTDQMEDICSFAQISRYFYRVTNIDFQKLCYRNMICRFEDETWATAFSQAWYRTTSEYAGRLVNVQLINKSTQLLLDMQITYIVYDLRNKCVVNVYYALPKQRYSTFTLYYSNGTLVDLLNQKEYKVETIKLQFLQIHSADVFGYRRYVGFVNPRREFVVIDNETGKMNIIFQTQSSFYDIWLFDDIGHVRIPLC</sequence>
<name>A0A811LFD8_9BILA</name>
<accession>A0A811LFD8</accession>